<dbReference type="PROSITE" id="PS50995">
    <property type="entry name" value="HTH_MARR_2"/>
    <property type="match status" value="1"/>
</dbReference>
<name>A0AB39KRD5_9CAUL</name>
<proteinExistence type="predicted"/>
<evidence type="ECO:0000259" key="1">
    <source>
        <dbReference type="PROSITE" id="PS50995"/>
    </source>
</evidence>
<evidence type="ECO:0000313" key="2">
    <source>
        <dbReference type="EMBL" id="XDO95929.1"/>
    </source>
</evidence>
<organism evidence="2">
    <name type="scientific">Caulobacter sp. 73W</name>
    <dbReference type="NCBI Taxonomy" id="3161137"/>
    <lineage>
        <taxon>Bacteria</taxon>
        <taxon>Pseudomonadati</taxon>
        <taxon>Pseudomonadota</taxon>
        <taxon>Alphaproteobacteria</taxon>
        <taxon>Caulobacterales</taxon>
        <taxon>Caulobacteraceae</taxon>
        <taxon>Caulobacter</taxon>
    </lineage>
</organism>
<sequence length="141" mass="15719">MAKPQRINTCNAFALRQATRYVSQLYDKRLAPVGLTGPQFSLLAQLEGDGLTMVELSRLLVTDRTTLVRTLQPLQRDGLVAATPKGQGSRQLILTLTAEGRDRLKAALPLWREAQDAFEGRVGLTEAENLRRQLLKLTQHI</sequence>
<dbReference type="GO" id="GO:0003700">
    <property type="term" value="F:DNA-binding transcription factor activity"/>
    <property type="evidence" value="ECO:0007669"/>
    <property type="project" value="InterPro"/>
</dbReference>
<reference evidence="2" key="1">
    <citation type="submission" date="2024-06" db="EMBL/GenBank/DDBJ databases">
        <title>Caulobacter inopinatus, sp. nov.</title>
        <authorList>
            <person name="Donachie S.P."/>
        </authorList>
    </citation>
    <scope>NUCLEOTIDE SEQUENCE</scope>
    <source>
        <strain evidence="2">73W</strain>
    </source>
</reference>
<dbReference type="RefSeq" id="WP_369058788.1">
    <property type="nucleotide sequence ID" value="NZ_CP158375.1"/>
</dbReference>
<gene>
    <name evidence="2" type="ORF">ABOZ73_14180</name>
</gene>
<feature type="domain" description="HTH marR-type" evidence="1">
    <location>
        <begin position="8"/>
        <end position="139"/>
    </location>
</feature>
<accession>A0AB39KRD5</accession>
<dbReference type="InterPro" id="IPR039422">
    <property type="entry name" value="MarR/SlyA-like"/>
</dbReference>
<dbReference type="PANTHER" id="PTHR33164:SF105">
    <property type="entry name" value="TRANSCRIPTIONAL REPRESSOR PROTEIN-RELATED"/>
    <property type="match status" value="1"/>
</dbReference>
<dbReference type="EMBL" id="CP158375">
    <property type="protein sequence ID" value="XDO95929.1"/>
    <property type="molecule type" value="Genomic_DNA"/>
</dbReference>
<dbReference type="GO" id="GO:0006950">
    <property type="term" value="P:response to stress"/>
    <property type="evidence" value="ECO:0007669"/>
    <property type="project" value="TreeGrafter"/>
</dbReference>
<dbReference type="Gene3D" id="1.10.10.10">
    <property type="entry name" value="Winged helix-like DNA-binding domain superfamily/Winged helix DNA-binding domain"/>
    <property type="match status" value="1"/>
</dbReference>
<dbReference type="InterPro" id="IPR036390">
    <property type="entry name" value="WH_DNA-bd_sf"/>
</dbReference>
<dbReference type="InterPro" id="IPR000835">
    <property type="entry name" value="HTH_MarR-typ"/>
</dbReference>
<protein>
    <submittedName>
        <fullName evidence="2">MarR family winged helix-turn-helix transcriptional regulator</fullName>
    </submittedName>
</protein>
<dbReference type="SUPFAM" id="SSF46785">
    <property type="entry name" value="Winged helix' DNA-binding domain"/>
    <property type="match status" value="1"/>
</dbReference>
<dbReference type="Pfam" id="PF12802">
    <property type="entry name" value="MarR_2"/>
    <property type="match status" value="1"/>
</dbReference>
<dbReference type="PANTHER" id="PTHR33164">
    <property type="entry name" value="TRANSCRIPTIONAL REGULATOR, MARR FAMILY"/>
    <property type="match status" value="1"/>
</dbReference>
<dbReference type="SMART" id="SM00347">
    <property type="entry name" value="HTH_MARR"/>
    <property type="match status" value="1"/>
</dbReference>
<dbReference type="AlphaFoldDB" id="A0AB39KRD5"/>
<dbReference type="InterPro" id="IPR036388">
    <property type="entry name" value="WH-like_DNA-bd_sf"/>
</dbReference>